<dbReference type="OrthoDB" id="1766338at2"/>
<organism evidence="1 2">
    <name type="scientific">Lactonifactor longoviformis DSM 17459</name>
    <dbReference type="NCBI Taxonomy" id="1122155"/>
    <lineage>
        <taxon>Bacteria</taxon>
        <taxon>Bacillati</taxon>
        <taxon>Bacillota</taxon>
        <taxon>Clostridia</taxon>
        <taxon>Eubacteriales</taxon>
        <taxon>Clostridiaceae</taxon>
        <taxon>Lactonifactor</taxon>
    </lineage>
</organism>
<keyword evidence="2" id="KW-1185">Reference proteome</keyword>
<dbReference type="Pfam" id="PF06133">
    <property type="entry name" value="Com_YlbF"/>
    <property type="match status" value="1"/>
</dbReference>
<gene>
    <name evidence="1" type="ORF">SAMN02745158_00762</name>
</gene>
<dbReference type="InterPro" id="IPR023378">
    <property type="entry name" value="YheA/YmcA-like_dom_sf"/>
</dbReference>
<protein>
    <submittedName>
        <fullName evidence="1">Control of competence regulator ComK, YlbF/YmcA</fullName>
    </submittedName>
</protein>
<dbReference type="RefSeq" id="WP_072849124.1">
    <property type="nucleotide sequence ID" value="NZ_FQVI01000002.1"/>
</dbReference>
<dbReference type="EMBL" id="FQVI01000002">
    <property type="protein sequence ID" value="SHE52390.1"/>
    <property type="molecule type" value="Genomic_DNA"/>
</dbReference>
<sequence>MSLIETCTERLAAAIRTGDVYKRYKKALDELKLMPEEKAKMDELRILNYRMQNEEKDIDLYEAIDQVAERMDELLEIPQVREFLLAEQALCRQLQNINATIHQGIEIDVPDL</sequence>
<evidence type="ECO:0000313" key="2">
    <source>
        <dbReference type="Proteomes" id="UP000184245"/>
    </source>
</evidence>
<dbReference type="STRING" id="1122155.SAMN02745158_00762"/>
<evidence type="ECO:0000313" key="1">
    <source>
        <dbReference type="EMBL" id="SHE52390.1"/>
    </source>
</evidence>
<dbReference type="InterPro" id="IPR010368">
    <property type="entry name" value="Com_YlbF"/>
</dbReference>
<proteinExistence type="predicted"/>
<dbReference type="AlphaFoldDB" id="A0A1M4U721"/>
<dbReference type="Proteomes" id="UP000184245">
    <property type="component" value="Unassembled WGS sequence"/>
</dbReference>
<name>A0A1M4U721_9CLOT</name>
<reference evidence="1 2" key="1">
    <citation type="submission" date="2016-11" db="EMBL/GenBank/DDBJ databases">
        <authorList>
            <person name="Jaros S."/>
            <person name="Januszkiewicz K."/>
            <person name="Wedrychowicz H."/>
        </authorList>
    </citation>
    <scope>NUCLEOTIDE SEQUENCE [LARGE SCALE GENOMIC DNA]</scope>
    <source>
        <strain evidence="1 2">DSM 17459</strain>
    </source>
</reference>
<accession>A0A1M4U721</accession>
<dbReference type="Gene3D" id="1.20.1500.10">
    <property type="entry name" value="YheA/YmcA-like"/>
    <property type="match status" value="1"/>
</dbReference>
<dbReference type="SUPFAM" id="SSF158622">
    <property type="entry name" value="YheA/YmcA-like"/>
    <property type="match status" value="1"/>
</dbReference>